<keyword evidence="5 7" id="KW-1133">Transmembrane helix</keyword>
<evidence type="ECO:0000259" key="9">
    <source>
        <dbReference type="Pfam" id="PF12704"/>
    </source>
</evidence>
<dbReference type="Pfam" id="PF02687">
    <property type="entry name" value="FtsX"/>
    <property type="match status" value="1"/>
</dbReference>
<evidence type="ECO:0000256" key="2">
    <source>
        <dbReference type="ARBA" id="ARBA00005236"/>
    </source>
</evidence>
<gene>
    <name evidence="10" type="ORF">HYN48_03920</name>
</gene>
<dbReference type="GO" id="GO:0098797">
    <property type="term" value="C:plasma membrane protein complex"/>
    <property type="evidence" value="ECO:0007669"/>
    <property type="project" value="TreeGrafter"/>
</dbReference>
<keyword evidence="6 7" id="KW-0472">Membrane</keyword>
<dbReference type="PANTHER" id="PTHR30489">
    <property type="entry name" value="LIPOPROTEIN-RELEASING SYSTEM TRANSMEMBRANE PROTEIN LOLE"/>
    <property type="match status" value="1"/>
</dbReference>
<dbReference type="Pfam" id="PF12704">
    <property type="entry name" value="MacB_PCD"/>
    <property type="match status" value="1"/>
</dbReference>
<feature type="domain" description="ABC3 transporter permease C-terminal" evidence="8">
    <location>
        <begin position="277"/>
        <end position="396"/>
    </location>
</feature>
<dbReference type="Proteomes" id="UP000244193">
    <property type="component" value="Chromosome"/>
</dbReference>
<evidence type="ECO:0000256" key="3">
    <source>
        <dbReference type="ARBA" id="ARBA00022475"/>
    </source>
</evidence>
<dbReference type="EMBL" id="CP028811">
    <property type="protein sequence ID" value="AWA29303.1"/>
    <property type="molecule type" value="Genomic_DNA"/>
</dbReference>
<dbReference type="InterPro" id="IPR003838">
    <property type="entry name" value="ABC3_permease_C"/>
</dbReference>
<feature type="transmembrane region" description="Helical" evidence="7">
    <location>
        <begin position="27"/>
        <end position="50"/>
    </location>
</feature>
<protein>
    <submittedName>
        <fullName evidence="10">ABC transporter permease</fullName>
    </submittedName>
</protein>
<evidence type="ECO:0000256" key="4">
    <source>
        <dbReference type="ARBA" id="ARBA00022692"/>
    </source>
</evidence>
<dbReference type="InterPro" id="IPR051447">
    <property type="entry name" value="Lipoprotein-release_system"/>
</dbReference>
<organism evidence="10 11">
    <name type="scientific">Flavobacterium magnum</name>
    <dbReference type="NCBI Taxonomy" id="2162713"/>
    <lineage>
        <taxon>Bacteria</taxon>
        <taxon>Pseudomonadati</taxon>
        <taxon>Bacteroidota</taxon>
        <taxon>Flavobacteriia</taxon>
        <taxon>Flavobacteriales</taxon>
        <taxon>Flavobacteriaceae</taxon>
        <taxon>Flavobacterium</taxon>
    </lineage>
</organism>
<accession>A0A2S0RC55</accession>
<keyword evidence="3" id="KW-1003">Cell membrane</keyword>
<dbReference type="KEGG" id="fmg:HYN48_03920"/>
<dbReference type="OrthoDB" id="1522724at2"/>
<proteinExistence type="inferred from homology"/>
<name>A0A2S0RC55_9FLAO</name>
<feature type="transmembrane region" description="Helical" evidence="7">
    <location>
        <begin position="360"/>
        <end position="389"/>
    </location>
</feature>
<reference evidence="10 11" key="1">
    <citation type="submission" date="2018-04" db="EMBL/GenBank/DDBJ databases">
        <title>Genome sequencing of Flavobacterium sp. HYN0048.</title>
        <authorList>
            <person name="Yi H."/>
            <person name="Baek C."/>
        </authorList>
    </citation>
    <scope>NUCLEOTIDE SEQUENCE [LARGE SCALE GENOMIC DNA]</scope>
    <source>
        <strain evidence="10 11">HYN0048</strain>
    </source>
</reference>
<comment type="similarity">
    <text evidence="2">Belongs to the ABC-4 integral membrane protein family. LolC/E subfamily.</text>
</comment>
<evidence type="ECO:0000256" key="7">
    <source>
        <dbReference type="SAM" id="Phobius"/>
    </source>
</evidence>
<evidence type="ECO:0000256" key="6">
    <source>
        <dbReference type="ARBA" id="ARBA00023136"/>
    </source>
</evidence>
<sequence>MNFPLYIARRYLKSVSKNNAINIINRIASVGIITGSAALFIVLSVFSGLVNFSLSFSNTIDPDIKAVAATGKSFFISPKQLQELRDVKGVAAFSSVIEERVLFVFDEKSEFTYIKGVDSLCTNVSTIKKGVVNGAWLETGTNQAVIGYGLYEKLGVGLGEYNRQLEIYAPKPGKGLIENPEEAFRRTSVIPVGMYAISEELDSKYVFTDLGLATELMGYRPGQVTALELKLTAAEDEAAVTRSLKRIFGNQLVIRNRAQLNDALYKMLRTENLAIYLIFTLVIILILFAFAGAIIMMILDKKSNLKTLFYLGAEIRDLRKIFLLQGTLLCLKGGLIGIAIGSVVVVVQQYSKLVMITDTLAYPVVFSIMNIVIVMATIISLGFLASLIASGRVSKKLME</sequence>
<dbReference type="PANTHER" id="PTHR30489:SF0">
    <property type="entry name" value="LIPOPROTEIN-RELEASING SYSTEM TRANSMEMBRANE PROTEIN LOLE"/>
    <property type="match status" value="1"/>
</dbReference>
<feature type="transmembrane region" description="Helical" evidence="7">
    <location>
        <begin position="273"/>
        <end position="300"/>
    </location>
</feature>
<evidence type="ECO:0000259" key="8">
    <source>
        <dbReference type="Pfam" id="PF02687"/>
    </source>
</evidence>
<keyword evidence="4 7" id="KW-0812">Transmembrane</keyword>
<keyword evidence="11" id="KW-1185">Reference proteome</keyword>
<evidence type="ECO:0000313" key="11">
    <source>
        <dbReference type="Proteomes" id="UP000244193"/>
    </source>
</evidence>
<dbReference type="AlphaFoldDB" id="A0A2S0RC55"/>
<dbReference type="RefSeq" id="WP_108369888.1">
    <property type="nucleotide sequence ID" value="NZ_CP028811.1"/>
</dbReference>
<evidence type="ECO:0000256" key="5">
    <source>
        <dbReference type="ARBA" id="ARBA00022989"/>
    </source>
</evidence>
<feature type="transmembrane region" description="Helical" evidence="7">
    <location>
        <begin position="321"/>
        <end position="348"/>
    </location>
</feature>
<dbReference type="GO" id="GO:0044874">
    <property type="term" value="P:lipoprotein localization to outer membrane"/>
    <property type="evidence" value="ECO:0007669"/>
    <property type="project" value="TreeGrafter"/>
</dbReference>
<feature type="domain" description="MacB-like periplasmic core" evidence="9">
    <location>
        <begin position="29"/>
        <end position="245"/>
    </location>
</feature>
<evidence type="ECO:0000256" key="1">
    <source>
        <dbReference type="ARBA" id="ARBA00004651"/>
    </source>
</evidence>
<comment type="subcellular location">
    <subcellularLocation>
        <location evidence="1">Cell membrane</location>
        <topology evidence="1">Multi-pass membrane protein</topology>
    </subcellularLocation>
</comment>
<dbReference type="InterPro" id="IPR025857">
    <property type="entry name" value="MacB_PCD"/>
</dbReference>
<evidence type="ECO:0000313" key="10">
    <source>
        <dbReference type="EMBL" id="AWA29303.1"/>
    </source>
</evidence>